<organism evidence="5 6">
    <name type="scientific">Abiotrophia defectiva</name>
    <name type="common">Streptococcus defectivus</name>
    <dbReference type="NCBI Taxonomy" id="46125"/>
    <lineage>
        <taxon>Bacteria</taxon>
        <taxon>Bacillati</taxon>
        <taxon>Bacillota</taxon>
        <taxon>Bacilli</taxon>
        <taxon>Lactobacillales</taxon>
        <taxon>Aerococcaceae</taxon>
        <taxon>Abiotrophia</taxon>
    </lineage>
</organism>
<keyword evidence="5" id="KW-0378">Hydrolase</keyword>
<keyword evidence="2" id="KW-0680">Restriction system</keyword>
<dbReference type="Pfam" id="PF01420">
    <property type="entry name" value="Methylase_S"/>
    <property type="match status" value="1"/>
</dbReference>
<dbReference type="Gene3D" id="3.90.220.20">
    <property type="entry name" value="DNA methylase specificity domains"/>
    <property type="match status" value="1"/>
</dbReference>
<dbReference type="InterPro" id="IPR052021">
    <property type="entry name" value="Type-I_RS_S_subunit"/>
</dbReference>
<dbReference type="GO" id="GO:0003677">
    <property type="term" value="F:DNA binding"/>
    <property type="evidence" value="ECO:0007669"/>
    <property type="project" value="UniProtKB-KW"/>
</dbReference>
<dbReference type="GO" id="GO:0009307">
    <property type="term" value="P:DNA restriction-modification system"/>
    <property type="evidence" value="ECO:0007669"/>
    <property type="project" value="UniProtKB-KW"/>
</dbReference>
<dbReference type="PANTHER" id="PTHR30408:SF12">
    <property type="entry name" value="TYPE I RESTRICTION ENZYME MJAVIII SPECIFICITY SUBUNIT"/>
    <property type="match status" value="1"/>
</dbReference>
<dbReference type="GO" id="GO:0004519">
    <property type="term" value="F:endonuclease activity"/>
    <property type="evidence" value="ECO:0007669"/>
    <property type="project" value="UniProtKB-KW"/>
</dbReference>
<dbReference type="PANTHER" id="PTHR30408">
    <property type="entry name" value="TYPE-1 RESTRICTION ENZYME ECOKI SPECIFICITY PROTEIN"/>
    <property type="match status" value="1"/>
</dbReference>
<evidence type="ECO:0000313" key="5">
    <source>
        <dbReference type="EMBL" id="MBF0935665.1"/>
    </source>
</evidence>
<dbReference type="SUPFAM" id="SSF116734">
    <property type="entry name" value="DNA methylase specificity domain"/>
    <property type="match status" value="1"/>
</dbReference>
<reference evidence="5" key="1">
    <citation type="submission" date="2020-04" db="EMBL/GenBank/DDBJ databases">
        <title>Deep metagenomics examines the oral microbiome during advanced dental caries in children, revealing novel taxa and co-occurrences with host molecules.</title>
        <authorList>
            <person name="Baker J.L."/>
            <person name="Morton J.T."/>
            <person name="Dinis M."/>
            <person name="Alvarez R."/>
            <person name="Tran N.C."/>
            <person name="Knight R."/>
            <person name="Edlund A."/>
        </authorList>
    </citation>
    <scope>NUCLEOTIDE SEQUENCE</scope>
    <source>
        <strain evidence="5">JCVI_23_bin.16</strain>
    </source>
</reference>
<evidence type="ECO:0000313" key="6">
    <source>
        <dbReference type="Proteomes" id="UP000757900"/>
    </source>
</evidence>
<dbReference type="AlphaFoldDB" id="A0A929MSZ5"/>
<sequence>MELDADDWEQRKLGEISKRVTRKNSNLESTLPLTISAQYGLVDQITFFNKQIASKDMSGYYLIKKGEFAYNKSYSKDAPWGAVKRLDNYDKGVLSSLYIVFKLSSNIDSDFVAKYFETSNWHSEVSKRATEGARDHGLLNISASDFLSIEILIPNKTMEQKEIAQFLKLVDSTLSLHQRKLDHLKELKKGLLQQMFV</sequence>
<proteinExistence type="inferred from homology"/>
<evidence type="ECO:0000256" key="3">
    <source>
        <dbReference type="ARBA" id="ARBA00023125"/>
    </source>
</evidence>
<comment type="caution">
    <text evidence="5">The sequence shown here is derived from an EMBL/GenBank/DDBJ whole genome shotgun (WGS) entry which is preliminary data.</text>
</comment>
<dbReference type="InterPro" id="IPR044946">
    <property type="entry name" value="Restrct_endonuc_typeI_TRD_sf"/>
</dbReference>
<feature type="domain" description="Type I restriction modification DNA specificity" evidence="4">
    <location>
        <begin position="6"/>
        <end position="185"/>
    </location>
</feature>
<keyword evidence="3" id="KW-0238">DNA-binding</keyword>
<dbReference type="EMBL" id="JABZFV010000328">
    <property type="protein sequence ID" value="MBF0935665.1"/>
    <property type="molecule type" value="Genomic_DNA"/>
</dbReference>
<gene>
    <name evidence="5" type="ORF">HXK00_08525</name>
</gene>
<accession>A0A929MSZ5</accession>
<evidence type="ECO:0000259" key="4">
    <source>
        <dbReference type="Pfam" id="PF01420"/>
    </source>
</evidence>
<dbReference type="Proteomes" id="UP000757900">
    <property type="component" value="Unassembled WGS sequence"/>
</dbReference>
<keyword evidence="5" id="KW-0540">Nuclease</keyword>
<evidence type="ECO:0000256" key="1">
    <source>
        <dbReference type="ARBA" id="ARBA00010923"/>
    </source>
</evidence>
<name>A0A929MSZ5_ABIDE</name>
<comment type="similarity">
    <text evidence="1">Belongs to the type-I restriction system S methylase family.</text>
</comment>
<dbReference type="InterPro" id="IPR000055">
    <property type="entry name" value="Restrct_endonuc_typeI_TRD"/>
</dbReference>
<evidence type="ECO:0000256" key="2">
    <source>
        <dbReference type="ARBA" id="ARBA00022747"/>
    </source>
</evidence>
<protein>
    <submittedName>
        <fullName evidence="5">Restriction endonuclease subunit S</fullName>
    </submittedName>
</protein>
<keyword evidence="5" id="KW-0255">Endonuclease</keyword>